<keyword evidence="1 3" id="KW-0474">Menaquinone biosynthesis</keyword>
<comment type="catalytic activity">
    <reaction evidence="3">
        <text>cyclic dehypoxanthinylfutalosinate = 1,4-dihydroxy-6-naphthoate + dihydroxyacetone</text>
        <dbReference type="Rhea" id="RHEA:33087"/>
        <dbReference type="ChEBI" id="CHEBI:16016"/>
        <dbReference type="ChEBI" id="CHEBI:64254"/>
        <dbReference type="ChEBI" id="CHEBI:64270"/>
        <dbReference type="EC" id="4.1.99.29"/>
    </reaction>
</comment>
<reference evidence="4 5" key="1">
    <citation type="submission" date="2019-02" db="EMBL/GenBank/DDBJ databases">
        <authorList>
            <person name="Lehtovirta-Morley E L."/>
        </authorList>
    </citation>
    <scope>NUCLEOTIDE SEQUENCE [LARGE SCALE GENOMIC DNA]</scope>
    <source>
        <strain evidence="4">NFRAN1</strain>
    </source>
</reference>
<dbReference type="OrthoDB" id="49741at2157"/>
<dbReference type="GeneID" id="39419806"/>
<feature type="binding site" evidence="3">
    <location>
        <begin position="110"/>
        <end position="111"/>
    </location>
    <ligand>
        <name>substrate</name>
    </ligand>
</feature>
<evidence type="ECO:0000313" key="5">
    <source>
        <dbReference type="Proteomes" id="UP000294299"/>
    </source>
</evidence>
<keyword evidence="5" id="KW-1185">Reference proteome</keyword>
<dbReference type="EMBL" id="LR216287">
    <property type="protein sequence ID" value="VFJ12557.1"/>
    <property type="molecule type" value="Genomic_DNA"/>
</dbReference>
<comment type="similarity">
    <text evidence="3">Belongs to the MqnA/MqnD family. MqnD subfamily.</text>
</comment>
<dbReference type="Pfam" id="PF02621">
    <property type="entry name" value="VitK2_biosynth"/>
    <property type="match status" value="1"/>
</dbReference>
<dbReference type="Proteomes" id="UP000294299">
    <property type="component" value="Chromosome NFRAN"/>
</dbReference>
<evidence type="ECO:0000313" key="4">
    <source>
        <dbReference type="EMBL" id="VFJ12557.1"/>
    </source>
</evidence>
<dbReference type="UniPathway" id="UPA00079"/>
<evidence type="ECO:0000256" key="2">
    <source>
        <dbReference type="ARBA" id="ARBA00023239"/>
    </source>
</evidence>
<name>A0A484IA55_9ARCH</name>
<dbReference type="InterPro" id="IPR030869">
    <property type="entry name" value="MqnD"/>
</dbReference>
<dbReference type="RefSeq" id="WP_134482667.1">
    <property type="nucleotide sequence ID" value="NZ_LR216287.1"/>
</dbReference>
<dbReference type="GO" id="GO:0009234">
    <property type="term" value="P:menaquinone biosynthetic process"/>
    <property type="evidence" value="ECO:0007669"/>
    <property type="project" value="UniProtKB-UniRule"/>
</dbReference>
<comment type="caution">
    <text evidence="3">Lacks conserved residue(s) required for the propagation of feature annotation.</text>
</comment>
<gene>
    <name evidence="3 4" type="primary">mqnD</name>
    <name evidence="4" type="ORF">NFRAN_0236</name>
</gene>
<dbReference type="KEGG" id="nfn:NFRAN_0236"/>
<evidence type="ECO:0000256" key="3">
    <source>
        <dbReference type="HAMAP-Rule" id="MF_00996"/>
    </source>
</evidence>
<dbReference type="EC" id="4.1.99.29" evidence="3"/>
<keyword evidence="2 3" id="KW-0456">Lyase</keyword>
<feature type="active site" description="Proton acceptor" evidence="3">
    <location>
        <position position="148"/>
    </location>
</feature>
<comment type="function">
    <text evidence="3">Catalyzes the conversion of cyclic dehypoxanthine futalosine (cyclic DHFL) into 1,4-dihydroxy-6-naphthoate, a step in the biosynthesis of menaquinone (MK, vitamin K2).</text>
</comment>
<protein>
    <recommendedName>
        <fullName evidence="3">1,4-dihydroxy-6-naphtoate synthase</fullName>
        <ecNumber evidence="3">4.1.99.29</ecNumber>
    </recommendedName>
    <alternativeName>
        <fullName evidence="3">Menaquinone biosynthetic enzyme MqnD</fullName>
    </alternativeName>
</protein>
<dbReference type="Gene3D" id="3.40.190.10">
    <property type="entry name" value="Periplasmic binding protein-like II"/>
    <property type="match status" value="2"/>
</dbReference>
<sequence>MTDEIRVGHTPDADDAFMFYAIENELVPMNGFKIVHHVEDIEKLNKRAMNHELEITAISAHALAYLDNYTILTSGGSFGINYGPIIISKEGKSISELSNGVVAIPGFLTSAYLLMTISFGVQKCREFLFSDIPQAVINNLVDYGLVIHESQVTFESQELVKLFDLGEWWHKITGGLPVPLGINVGSNNLMSISRIRDFDNLLKNSIQYSIDHVDEAIEFASKYGRGTDKSILTKFVKMYVNDYTLDMKEQGKNAISKLFDLALEKGIIKREVPLVFSK</sequence>
<dbReference type="HAMAP" id="MF_00996">
    <property type="entry name" value="MqnD"/>
    <property type="match status" value="1"/>
</dbReference>
<accession>A0A484IA55</accession>
<dbReference type="PANTHER" id="PTHR37167:SF1">
    <property type="entry name" value="1,4-DIHYDROXY-6-NAPHTOATE SYNTHASE"/>
    <property type="match status" value="1"/>
</dbReference>
<dbReference type="InterPro" id="IPR003773">
    <property type="entry name" value="Menaquinone_biosynth"/>
</dbReference>
<dbReference type="AlphaFoldDB" id="A0A484IA55"/>
<evidence type="ECO:0000256" key="1">
    <source>
        <dbReference type="ARBA" id="ARBA00022428"/>
    </source>
</evidence>
<dbReference type="PANTHER" id="PTHR37167">
    <property type="entry name" value="1,4-DIHYDROXY-6-NAPHTOATE SYNTHASE"/>
    <property type="match status" value="1"/>
</dbReference>
<dbReference type="SUPFAM" id="SSF53850">
    <property type="entry name" value="Periplasmic binding protein-like II"/>
    <property type="match status" value="1"/>
</dbReference>
<comment type="pathway">
    <text evidence="3">Quinol/quinone metabolism; menaquinone biosynthesis.</text>
</comment>
<organism evidence="4 5">
    <name type="scientific">Candidatus Nitrosocosmicus franklandianus</name>
    <dbReference type="NCBI Taxonomy" id="1798806"/>
    <lineage>
        <taxon>Archaea</taxon>
        <taxon>Nitrososphaerota</taxon>
        <taxon>Nitrososphaeria</taxon>
        <taxon>Nitrososphaerales</taxon>
        <taxon>Nitrososphaeraceae</taxon>
        <taxon>Candidatus Nitrosocosmicus</taxon>
    </lineage>
</organism>
<proteinExistence type="inferred from homology"/>
<dbReference type="GO" id="GO:0016830">
    <property type="term" value="F:carbon-carbon lyase activity"/>
    <property type="evidence" value="ECO:0007669"/>
    <property type="project" value="UniProtKB-UniRule"/>
</dbReference>